<dbReference type="Proteomes" id="UP000007178">
    <property type="component" value="Segment"/>
</dbReference>
<keyword evidence="2" id="KW-1185">Reference proteome</keyword>
<proteinExistence type="predicted"/>
<organism evidence="1 2">
    <name type="scientific">Cyanophage S-TIM5</name>
    <dbReference type="NCBI Taxonomy" id="1137745"/>
    <lineage>
        <taxon>Viruses</taxon>
        <taxon>Duplodnaviria</taxon>
        <taxon>Heunggongvirae</taxon>
        <taxon>Uroviricota</taxon>
        <taxon>Caudoviricetes</taxon>
        <taxon>Aurunvirus</taxon>
        <taxon>Aurunvirus STIM5</taxon>
    </lineage>
</organism>
<name>H6WFU5_9CAUD</name>
<sequence length="322" mass="33706">MADLRSRFIEDYAGGLLNVSRQELTSTGEVLSQDGLLSNASIFIEDGTGTKSGLKLGVAVVEAVDPTTEEGVVNVRYADRTYASIRDLKIFSTAVASAQAALSDAATSSISNLENAFLLLEESQRTSEAGVETRLSIFEDSLDQVRTIVGSNTGGQTLDARVDSLEASLNQDTSNLGALRDIINNFGLFSKAQFGPDGPVETIKFKVETSEEEKADGTYAVNGLTASTSGGSGLNVTVTVSDGVVSSVVVNNGGNNFKLGDKVIIAGSSTGTGGNIILEVRKLATTHANYGSTTDAKITTLGNEIQKLIVKLNDVVDILNPE</sequence>
<protein>
    <submittedName>
        <fullName evidence="1">Virion structural protein and packaging</fullName>
    </submittedName>
</protein>
<dbReference type="GeneID" id="14013874"/>
<dbReference type="KEGG" id="vg:14013874"/>
<evidence type="ECO:0000313" key="1">
    <source>
        <dbReference type="EMBL" id="AEZ65670.1"/>
    </source>
</evidence>
<reference evidence="1 2" key="1">
    <citation type="journal article" date="2012" name="Proc. Natl. Acad. Sci. U.S.A.">
        <title>A novel lineage of myoviruses infecting cyanobacteria is widespread in the oceans.</title>
        <authorList>
            <person name="Sabehi G."/>
            <person name="Shaulov L."/>
            <person name="Silver D.H."/>
            <person name="Yanai I."/>
            <person name="Harel A."/>
            <person name="Lindell D."/>
        </authorList>
    </citation>
    <scope>NUCLEOTIDE SEQUENCE [LARGE SCALE GENOMIC DNA]</scope>
</reference>
<evidence type="ECO:0000313" key="2">
    <source>
        <dbReference type="Proteomes" id="UP000007178"/>
    </source>
</evidence>
<dbReference type="RefSeq" id="YP_007006083.1">
    <property type="nucleotide sequence ID" value="NC_019516.2"/>
</dbReference>
<dbReference type="EMBL" id="JQ245707">
    <property type="protein sequence ID" value="AEZ65670.1"/>
    <property type="molecule type" value="Genomic_DNA"/>
</dbReference>
<accession>H6WFU5</accession>